<dbReference type="GO" id="GO:0016787">
    <property type="term" value="F:hydrolase activity"/>
    <property type="evidence" value="ECO:0007669"/>
    <property type="project" value="InterPro"/>
</dbReference>
<dbReference type="InterPro" id="IPR008334">
    <property type="entry name" value="5'-Nucleotdase_C"/>
</dbReference>
<dbReference type="Proteomes" id="UP000199645">
    <property type="component" value="Unassembled WGS sequence"/>
</dbReference>
<dbReference type="NCBIfam" id="NF033681">
    <property type="entry name" value="ExeM_NucH_DNase"/>
    <property type="match status" value="1"/>
</dbReference>
<dbReference type="GO" id="GO:0009166">
    <property type="term" value="P:nucleotide catabolic process"/>
    <property type="evidence" value="ECO:0007669"/>
    <property type="project" value="InterPro"/>
</dbReference>
<dbReference type="Gene3D" id="3.60.10.10">
    <property type="entry name" value="Endonuclease/exonuclease/phosphatase"/>
    <property type="match status" value="1"/>
</dbReference>
<dbReference type="InterPro" id="IPR005135">
    <property type="entry name" value="Endo/exonuclease/phosphatase"/>
</dbReference>
<protein>
    <submittedName>
        <fullName evidence="4">5'-nucleotidase</fullName>
    </submittedName>
</protein>
<feature type="domain" description="PKD" evidence="2">
    <location>
        <begin position="1357"/>
        <end position="1413"/>
    </location>
</feature>
<dbReference type="PANTHER" id="PTHR42834:SF1">
    <property type="entry name" value="ENDONUCLEASE_EXONUCLEASE_PHOSPHATASE FAMILY PROTEIN (AFU_ORTHOLOGUE AFUA_3G09210)"/>
    <property type="match status" value="1"/>
</dbReference>
<dbReference type="OrthoDB" id="1016457at2"/>
<dbReference type="SUPFAM" id="SSF55816">
    <property type="entry name" value="5'-nucleotidase (syn. UDP-sugar hydrolase), C-terminal domain"/>
    <property type="match status" value="1"/>
</dbReference>
<dbReference type="Gene3D" id="3.90.780.10">
    <property type="entry name" value="5'-Nucleotidase, C-terminal domain"/>
    <property type="match status" value="1"/>
</dbReference>
<dbReference type="Pfam" id="PF00149">
    <property type="entry name" value="Metallophos"/>
    <property type="match status" value="1"/>
</dbReference>
<feature type="domain" description="LTD" evidence="3">
    <location>
        <begin position="40"/>
        <end position="172"/>
    </location>
</feature>
<dbReference type="PROSITE" id="PS50093">
    <property type="entry name" value="PKD"/>
    <property type="match status" value="2"/>
</dbReference>
<dbReference type="InterPro" id="IPR036907">
    <property type="entry name" value="5'-Nucleotdase_C_sf"/>
</dbReference>
<dbReference type="InterPro" id="IPR013783">
    <property type="entry name" value="Ig-like_fold"/>
</dbReference>
<dbReference type="Pfam" id="PF18911">
    <property type="entry name" value="PKD_4"/>
    <property type="match status" value="1"/>
</dbReference>
<evidence type="ECO:0000313" key="5">
    <source>
        <dbReference type="Proteomes" id="UP000199645"/>
    </source>
</evidence>
<dbReference type="SUPFAM" id="SSF49299">
    <property type="entry name" value="PKD domain"/>
    <property type="match status" value="2"/>
</dbReference>
<evidence type="ECO:0000259" key="3">
    <source>
        <dbReference type="PROSITE" id="PS51841"/>
    </source>
</evidence>
<dbReference type="InterPro" id="IPR022409">
    <property type="entry name" value="PKD/Chitinase_dom"/>
</dbReference>
<organism evidence="4 5">
    <name type="scientific">Actinoplanes philippinensis</name>
    <dbReference type="NCBI Taxonomy" id="35752"/>
    <lineage>
        <taxon>Bacteria</taxon>
        <taxon>Bacillati</taxon>
        <taxon>Actinomycetota</taxon>
        <taxon>Actinomycetes</taxon>
        <taxon>Micromonosporales</taxon>
        <taxon>Micromonosporaceae</taxon>
        <taxon>Actinoplanes</taxon>
    </lineage>
</organism>
<dbReference type="InterPro" id="IPR047971">
    <property type="entry name" value="ExeM-like"/>
</dbReference>
<dbReference type="GO" id="GO:0005975">
    <property type="term" value="P:carbohydrate metabolic process"/>
    <property type="evidence" value="ECO:0007669"/>
    <property type="project" value="UniProtKB-ARBA"/>
</dbReference>
<sequence length="1617" mass="167914">MRSYIRSVGAAGRSLPVPSPAGLRALGAAVMATALGLSLTGPVAAATDAPFISEIHYDNTGTDSGEAVEIEAPVGYDLSDWQLYLYNGSNNKVYTPTYTLSGVVPASGVVVQNYAANGVQNGAPDAIALVKPDGTVAEFLSYEGVITAADGPALGRTSVDIEVSEPDTTPVGQSLQKIDGVWKAPAANTFGTLNTAVTPEDPDPEDPGAGCDTTVTHTIAQVQGTGAATGLAGSVVTVEGVVTADHRTGGYNGIYIQTAGTGGDRPVVAGAASDGIFVYLTATAANHPTVAIGDVVRVTGTVSEYNALTQITIGAKSDVQVCSTGAALPAPVPLALPLSDEARESAEGMLVAPVGAYTVSDVYNTNRYGEVILAAGSVPARIPTDIARPGSDAANAQKAANKAGRILLDDARTTNLASAGLPPTYITKDEPLRVGDTVEKFGAGVLSYGFSEWRLQPATPVDANTPAVSRTTFKASNPRTAAPAEVGGDIRVASFNVLNYFVHFGGDARGAADEAAKEKQEAKIVSAISALDADVVALMEIENSVRFENVETQLALKTLVGELNAVDGAGTWDYVRSPAELPTPAEQDVITSAIIYKPAKATPKGASKSINDETVWGNAREPIAQTFHSGAIDFTVVANHFKSKSTSVTPTGDNVDTGDGQGAYNGDRKRQAASLATFVEGLGTDKVILLGDFNSYGQEDPLQVLYDKGYTDAHATHAPDKSSYVFGGESGSLDHALVTGEFAKRITGVDIWNINSVESFAFEYDGYAPFYESGPFRSSDHDPVVVGLETGLTAPVNLQLLNINDFHGRLEPPNSNAPLVGGAAQLVGLVDQLRAENPNTAWISAGDNIGASTFISAIDKDNPTIDALNAGGLAVSAVGNHEFDQGFADLAGRVSDRADFPLLGANVYTKADGKRALPAYHVQNLGGVRVGYIGVVTAQTTTLVNPDGIRDLEFRDPAAEANLLAAQLSDGNEANGEADVLVLLAHEGADSNSITSAEALQADPAFGPLTKVSAEIDAIVSGHTHQPYAFQVPVPGVPGKTRPVVQAEDYGEKLGKIGLTYDPASGEVTSSTVELLTVTGYPSNTTVAGIVAAAKTNAAELGKAELGKITGDILRAYDGTVENRGAESVLGNFIADVQLDQTKDAGRGGAQIAFMNAGGLRADLKYGTDGTVTYSQAFAVQPFSNDVVTRTLKGSAIKAALEEQWQPDGANRKYLHLGVSKGFTYSFDASQPRGKRIIASSIKLNGVTIDPDGDYRVTTNSFLAAGGDNFPSLVSKVGVVTTGDNDLTMLVNYFAKNTPITADTKFRTSPGVLDGTAPTGAYALNATAIWAGQAVTLTETALDDDVSDNAKITRVVDWGDGSTAETLAAGSTTAAHTYAAAGSYQVTVKLTDEAGNSGPATLSASTVVVTAQTGSFSLDKKSIWVSQSAILRGSGVPGATQLTISWGDGATTRTSANNVQVQHAYTKAGRFTVTVTPANAAGAGKPIQVGVVDVAKDVYKPTVRVNTPWFKEFRWAWKHIGGTASDKGVGVASVKVKLVQERSGKWYYYSAGKWTKATSKQAASAKAATLVVTPDAAGNWRTAISGIDRGALQISYWAVDKAGNSSTAAYYNVRITR</sequence>
<dbReference type="InterPro" id="IPR035986">
    <property type="entry name" value="PKD_dom_sf"/>
</dbReference>
<evidence type="ECO:0000259" key="2">
    <source>
        <dbReference type="PROSITE" id="PS50093"/>
    </source>
</evidence>
<dbReference type="CDD" id="cd04486">
    <property type="entry name" value="YhcR_OBF_like"/>
    <property type="match status" value="1"/>
</dbReference>
<dbReference type="STRING" id="35752.SAMN05421541_110437"/>
<dbReference type="InterPro" id="IPR006179">
    <property type="entry name" value="5_nucleotidase/apyrase"/>
</dbReference>
<keyword evidence="5" id="KW-1185">Reference proteome</keyword>
<dbReference type="Pfam" id="PF02872">
    <property type="entry name" value="5_nucleotid_C"/>
    <property type="match status" value="1"/>
</dbReference>
<dbReference type="Gene3D" id="2.60.40.10">
    <property type="entry name" value="Immunoglobulins"/>
    <property type="match status" value="2"/>
</dbReference>
<evidence type="ECO:0000313" key="4">
    <source>
        <dbReference type="EMBL" id="SFF45279.1"/>
    </source>
</evidence>
<dbReference type="EMBL" id="FONV01000010">
    <property type="protein sequence ID" value="SFF45279.1"/>
    <property type="molecule type" value="Genomic_DNA"/>
</dbReference>
<gene>
    <name evidence="4" type="ORF">SAMN05421541_110437</name>
</gene>
<dbReference type="InterPro" id="IPR029052">
    <property type="entry name" value="Metallo-depent_PP-like"/>
</dbReference>
<dbReference type="Gene3D" id="3.60.21.10">
    <property type="match status" value="1"/>
</dbReference>
<feature type="domain" description="PKD" evidence="2">
    <location>
        <begin position="1433"/>
        <end position="1482"/>
    </location>
</feature>
<dbReference type="SMART" id="SM00089">
    <property type="entry name" value="PKD"/>
    <property type="match status" value="2"/>
</dbReference>
<evidence type="ECO:0000256" key="1">
    <source>
        <dbReference type="ARBA" id="ARBA00022729"/>
    </source>
</evidence>
<dbReference type="InterPro" id="IPR004843">
    <property type="entry name" value="Calcineurin-like_PHP"/>
</dbReference>
<dbReference type="InterPro" id="IPR001322">
    <property type="entry name" value="Lamin_tail_dom"/>
</dbReference>
<dbReference type="Pfam" id="PF03372">
    <property type="entry name" value="Exo_endo_phos"/>
    <property type="match status" value="1"/>
</dbReference>
<dbReference type="InterPro" id="IPR036691">
    <property type="entry name" value="Endo/exonu/phosph_ase_sf"/>
</dbReference>
<dbReference type="CDD" id="cd10283">
    <property type="entry name" value="MnuA_DNase1-like"/>
    <property type="match status" value="1"/>
</dbReference>
<dbReference type="PRINTS" id="PR01607">
    <property type="entry name" value="APYRASEFAMLY"/>
</dbReference>
<dbReference type="PANTHER" id="PTHR42834">
    <property type="entry name" value="ENDONUCLEASE/EXONUCLEASE/PHOSPHATASE FAMILY PROTEIN (AFU_ORTHOLOGUE AFUA_3G09210)"/>
    <property type="match status" value="1"/>
</dbReference>
<name>A0A1I2ISL9_9ACTN</name>
<proteinExistence type="predicted"/>
<dbReference type="InterPro" id="IPR000601">
    <property type="entry name" value="PKD_dom"/>
</dbReference>
<accession>A0A1I2ISL9</accession>
<dbReference type="PROSITE" id="PS51841">
    <property type="entry name" value="LTD"/>
    <property type="match status" value="1"/>
</dbReference>
<reference evidence="4 5" key="1">
    <citation type="submission" date="2016-10" db="EMBL/GenBank/DDBJ databases">
        <authorList>
            <person name="de Groot N.N."/>
        </authorList>
    </citation>
    <scope>NUCLEOTIDE SEQUENCE [LARGE SCALE GENOMIC DNA]</scope>
    <source>
        <strain evidence="4 5">DSM 43019</strain>
    </source>
</reference>
<keyword evidence="1" id="KW-0732">Signal</keyword>
<dbReference type="SUPFAM" id="SSF56300">
    <property type="entry name" value="Metallo-dependent phosphatases"/>
    <property type="match status" value="1"/>
</dbReference>
<dbReference type="SUPFAM" id="SSF56219">
    <property type="entry name" value="DNase I-like"/>
    <property type="match status" value="1"/>
</dbReference>